<organism evidence="15 16">
    <name type="scientific">Oleomonas cavernae</name>
    <dbReference type="NCBI Taxonomy" id="2320859"/>
    <lineage>
        <taxon>Bacteria</taxon>
        <taxon>Pseudomonadati</taxon>
        <taxon>Pseudomonadota</taxon>
        <taxon>Alphaproteobacteria</taxon>
        <taxon>Acetobacterales</taxon>
        <taxon>Acetobacteraceae</taxon>
        <taxon>Oleomonas</taxon>
    </lineage>
</organism>
<comment type="caution">
    <text evidence="15">The sequence shown here is derived from an EMBL/GenBank/DDBJ whole genome shotgun (WGS) entry which is preliminary data.</text>
</comment>
<evidence type="ECO:0000256" key="8">
    <source>
        <dbReference type="ARBA" id="ARBA00022801"/>
    </source>
</evidence>
<dbReference type="InterPro" id="IPR044537">
    <property type="entry name" value="Rip2-like"/>
</dbReference>
<comment type="cofactor">
    <cofactor evidence="1">
        <name>Zn(2+)</name>
        <dbReference type="ChEBI" id="CHEBI:29105"/>
    </cofactor>
</comment>
<keyword evidence="11" id="KW-0482">Metalloprotease</keyword>
<evidence type="ECO:0000313" key="16">
    <source>
        <dbReference type="Proteomes" id="UP000284605"/>
    </source>
</evidence>
<evidence type="ECO:0000256" key="13">
    <source>
        <dbReference type="SAM" id="Phobius"/>
    </source>
</evidence>
<evidence type="ECO:0000256" key="4">
    <source>
        <dbReference type="ARBA" id="ARBA00022475"/>
    </source>
</evidence>
<evidence type="ECO:0000256" key="11">
    <source>
        <dbReference type="ARBA" id="ARBA00023049"/>
    </source>
</evidence>
<feature type="transmembrane region" description="Helical" evidence="13">
    <location>
        <begin position="58"/>
        <end position="77"/>
    </location>
</feature>
<dbReference type="InterPro" id="IPR052348">
    <property type="entry name" value="Metallopeptidase_M50B"/>
</dbReference>
<dbReference type="AlphaFoldDB" id="A0A418WCG2"/>
<dbReference type="GO" id="GO:0005886">
    <property type="term" value="C:plasma membrane"/>
    <property type="evidence" value="ECO:0007669"/>
    <property type="project" value="UniProtKB-SubCell"/>
</dbReference>
<evidence type="ECO:0000259" key="14">
    <source>
        <dbReference type="Pfam" id="PF02163"/>
    </source>
</evidence>
<name>A0A418WCG2_9PROT</name>
<comment type="subcellular location">
    <subcellularLocation>
        <location evidence="2">Cell membrane</location>
        <topology evidence="2">Multi-pass membrane protein</topology>
    </subcellularLocation>
</comment>
<keyword evidence="9" id="KW-0862">Zinc</keyword>
<evidence type="ECO:0000313" key="15">
    <source>
        <dbReference type="EMBL" id="RJF87656.1"/>
    </source>
</evidence>
<feature type="transmembrane region" description="Helical" evidence="13">
    <location>
        <begin position="97"/>
        <end position="119"/>
    </location>
</feature>
<evidence type="ECO:0000256" key="9">
    <source>
        <dbReference type="ARBA" id="ARBA00022833"/>
    </source>
</evidence>
<feature type="domain" description="Peptidase M50" evidence="14">
    <location>
        <begin position="138"/>
        <end position="186"/>
    </location>
</feature>
<proteinExistence type="inferred from homology"/>
<keyword evidence="10 13" id="KW-1133">Transmembrane helix</keyword>
<keyword evidence="6 13" id="KW-0812">Transmembrane</keyword>
<evidence type="ECO:0000256" key="3">
    <source>
        <dbReference type="ARBA" id="ARBA00007931"/>
    </source>
</evidence>
<keyword evidence="12 13" id="KW-0472">Membrane</keyword>
<gene>
    <name evidence="15" type="ORF">D3874_12005</name>
</gene>
<feature type="transmembrane region" description="Helical" evidence="13">
    <location>
        <begin position="177"/>
        <end position="196"/>
    </location>
</feature>
<dbReference type="PANTHER" id="PTHR35864">
    <property type="entry name" value="ZINC METALLOPROTEASE MJ0611-RELATED"/>
    <property type="match status" value="1"/>
</dbReference>
<keyword evidence="5 15" id="KW-0645">Protease</keyword>
<dbReference type="OrthoDB" id="9800627at2"/>
<sequence>MMDFPGFVHEVSVWALPIIFAITLHEAAHGWMADKLGDPTARMLGRISANPVRHIDPLGTIILPGLLLLTAGFAFGYAKPVPVNFRKLRNPRRDMVLVAAAGPGANLLMALVAALLLHLVPLLPDQAGQWLGENCVNAILVNAVLGVFNMIPLPPLDGGRVAVGVLPRALAYPLSRVEPYGMLIVFGAVFLLPLIAQQLGFAFNPVFDLIAPIINGVVRLLLSLTGLA</sequence>
<dbReference type="GO" id="GO:0008237">
    <property type="term" value="F:metallopeptidase activity"/>
    <property type="evidence" value="ECO:0007669"/>
    <property type="project" value="UniProtKB-KW"/>
</dbReference>
<dbReference type="InterPro" id="IPR008915">
    <property type="entry name" value="Peptidase_M50"/>
</dbReference>
<reference evidence="15 16" key="1">
    <citation type="submission" date="2018-09" db="EMBL/GenBank/DDBJ databases">
        <authorList>
            <person name="Zhu H."/>
        </authorList>
    </citation>
    <scope>NUCLEOTIDE SEQUENCE [LARGE SCALE GENOMIC DNA]</scope>
    <source>
        <strain evidence="15 16">K1W22B-8</strain>
    </source>
</reference>
<dbReference type="CDD" id="cd06158">
    <property type="entry name" value="S2P-M50_like_1"/>
    <property type="match status" value="1"/>
</dbReference>
<dbReference type="GO" id="GO:0046872">
    <property type="term" value="F:metal ion binding"/>
    <property type="evidence" value="ECO:0007669"/>
    <property type="project" value="UniProtKB-KW"/>
</dbReference>
<evidence type="ECO:0000256" key="5">
    <source>
        <dbReference type="ARBA" id="ARBA00022670"/>
    </source>
</evidence>
<dbReference type="EMBL" id="QYUK01000011">
    <property type="protein sequence ID" value="RJF87656.1"/>
    <property type="molecule type" value="Genomic_DNA"/>
</dbReference>
<dbReference type="Pfam" id="PF02163">
    <property type="entry name" value="Peptidase_M50"/>
    <property type="match status" value="1"/>
</dbReference>
<dbReference type="PANTHER" id="PTHR35864:SF1">
    <property type="entry name" value="ZINC METALLOPROTEASE YWHC-RELATED"/>
    <property type="match status" value="1"/>
</dbReference>
<evidence type="ECO:0000256" key="7">
    <source>
        <dbReference type="ARBA" id="ARBA00022723"/>
    </source>
</evidence>
<dbReference type="Proteomes" id="UP000284605">
    <property type="component" value="Unassembled WGS sequence"/>
</dbReference>
<evidence type="ECO:0000256" key="10">
    <source>
        <dbReference type="ARBA" id="ARBA00022989"/>
    </source>
</evidence>
<evidence type="ECO:0000256" key="12">
    <source>
        <dbReference type="ARBA" id="ARBA00023136"/>
    </source>
</evidence>
<dbReference type="GO" id="GO:0006508">
    <property type="term" value="P:proteolysis"/>
    <property type="evidence" value="ECO:0007669"/>
    <property type="project" value="UniProtKB-KW"/>
</dbReference>
<keyword evidence="8" id="KW-0378">Hydrolase</keyword>
<keyword evidence="7" id="KW-0479">Metal-binding</keyword>
<protein>
    <submittedName>
        <fullName evidence="15">Site-2 protease family protein</fullName>
    </submittedName>
</protein>
<dbReference type="RefSeq" id="WP_119778292.1">
    <property type="nucleotide sequence ID" value="NZ_QYUK01000011.1"/>
</dbReference>
<evidence type="ECO:0000256" key="1">
    <source>
        <dbReference type="ARBA" id="ARBA00001947"/>
    </source>
</evidence>
<evidence type="ECO:0000256" key="6">
    <source>
        <dbReference type="ARBA" id="ARBA00022692"/>
    </source>
</evidence>
<keyword evidence="16" id="KW-1185">Reference proteome</keyword>
<evidence type="ECO:0000256" key="2">
    <source>
        <dbReference type="ARBA" id="ARBA00004651"/>
    </source>
</evidence>
<keyword evidence="4" id="KW-1003">Cell membrane</keyword>
<accession>A0A418WCG2</accession>
<comment type="similarity">
    <text evidence="3">Belongs to the peptidase M50B family.</text>
</comment>